<proteinExistence type="inferred from homology"/>
<dbReference type="GO" id="GO:0046556">
    <property type="term" value="F:alpha-L-arabinofuranosidase activity"/>
    <property type="evidence" value="ECO:0007669"/>
    <property type="project" value="TreeGrafter"/>
</dbReference>
<accession>A0A0A9ECV8</accession>
<dbReference type="Pfam" id="PF14310">
    <property type="entry name" value="Fn3-like"/>
    <property type="match status" value="1"/>
</dbReference>
<sequence length="130" mass="14380">MRGIDGLKALETAGGTASYYDVEEMGVETCDRLKFPAVVRVQNHGPMDGRYPVLLFLRWPNATDGSGRAASQLIGFRSLHLRAAQTAHVEFEVSPCKQLSRATEDGRKVIDQGSHFMMVGEDEFELSFMA</sequence>
<dbReference type="GO" id="GO:0009505">
    <property type="term" value="C:plant-type cell wall"/>
    <property type="evidence" value="ECO:0007669"/>
    <property type="project" value="TreeGrafter"/>
</dbReference>
<reference evidence="3" key="2">
    <citation type="journal article" date="2015" name="Data Brief">
        <title>Shoot transcriptome of the giant reed, Arundo donax.</title>
        <authorList>
            <person name="Barrero R.A."/>
            <person name="Guerrero F.D."/>
            <person name="Moolhuijzen P."/>
            <person name="Goolsby J.A."/>
            <person name="Tidwell J."/>
            <person name="Bellgard S.E."/>
            <person name="Bellgard M.I."/>
        </authorList>
    </citation>
    <scope>NUCLEOTIDE SEQUENCE</scope>
    <source>
        <tissue evidence="3">Shoot tissue taken approximately 20 cm above the soil surface</tissue>
    </source>
</reference>
<dbReference type="InterPro" id="IPR013783">
    <property type="entry name" value="Ig-like_fold"/>
</dbReference>
<dbReference type="EMBL" id="GBRH01202210">
    <property type="protein sequence ID" value="JAD95685.1"/>
    <property type="molecule type" value="Transcribed_RNA"/>
</dbReference>
<dbReference type="InterPro" id="IPR044993">
    <property type="entry name" value="BXL"/>
</dbReference>
<dbReference type="AlphaFoldDB" id="A0A0A9ECV8"/>
<dbReference type="InterPro" id="IPR026891">
    <property type="entry name" value="Fn3-like"/>
</dbReference>
<dbReference type="GO" id="GO:0009044">
    <property type="term" value="F:xylan 1,4-beta-xylosidase activity"/>
    <property type="evidence" value="ECO:0007669"/>
    <property type="project" value="InterPro"/>
</dbReference>
<reference evidence="3" key="1">
    <citation type="submission" date="2014-09" db="EMBL/GenBank/DDBJ databases">
        <authorList>
            <person name="Magalhaes I.L.F."/>
            <person name="Oliveira U."/>
            <person name="Santos F.R."/>
            <person name="Vidigal T.H.D.A."/>
            <person name="Brescovit A.D."/>
            <person name="Santos A.J."/>
        </authorList>
    </citation>
    <scope>NUCLEOTIDE SEQUENCE</scope>
    <source>
        <tissue evidence="3">Shoot tissue taken approximately 20 cm above the soil surface</tissue>
    </source>
</reference>
<comment type="similarity">
    <text evidence="1">Belongs to the glycosyl hydrolase 3 family.</text>
</comment>
<dbReference type="PANTHER" id="PTHR42721">
    <property type="entry name" value="SUGAR HYDROLASE-RELATED"/>
    <property type="match status" value="1"/>
</dbReference>
<dbReference type="Gene3D" id="2.60.40.10">
    <property type="entry name" value="Immunoglobulins"/>
    <property type="match status" value="1"/>
</dbReference>
<feature type="domain" description="Fibronectin type III-like" evidence="2">
    <location>
        <begin position="51"/>
        <end position="123"/>
    </location>
</feature>
<evidence type="ECO:0000259" key="2">
    <source>
        <dbReference type="SMART" id="SM01217"/>
    </source>
</evidence>
<organism evidence="3">
    <name type="scientific">Arundo donax</name>
    <name type="common">Giant reed</name>
    <name type="synonym">Donax arundinaceus</name>
    <dbReference type="NCBI Taxonomy" id="35708"/>
    <lineage>
        <taxon>Eukaryota</taxon>
        <taxon>Viridiplantae</taxon>
        <taxon>Streptophyta</taxon>
        <taxon>Embryophyta</taxon>
        <taxon>Tracheophyta</taxon>
        <taxon>Spermatophyta</taxon>
        <taxon>Magnoliopsida</taxon>
        <taxon>Liliopsida</taxon>
        <taxon>Poales</taxon>
        <taxon>Poaceae</taxon>
        <taxon>PACMAD clade</taxon>
        <taxon>Arundinoideae</taxon>
        <taxon>Arundineae</taxon>
        <taxon>Arundo</taxon>
    </lineage>
</organism>
<protein>
    <recommendedName>
        <fullName evidence="2">Fibronectin type III-like domain-containing protein</fullName>
    </recommendedName>
</protein>
<dbReference type="SMART" id="SM01217">
    <property type="entry name" value="Fn3_like"/>
    <property type="match status" value="1"/>
</dbReference>
<dbReference type="PANTHER" id="PTHR42721:SF3">
    <property type="entry name" value="BETA-D-XYLOSIDASE 5-RELATED"/>
    <property type="match status" value="1"/>
</dbReference>
<dbReference type="FunFam" id="2.60.40.10:FF:001112">
    <property type="entry name" value="probable beta-D-xylosidase 7"/>
    <property type="match status" value="1"/>
</dbReference>
<dbReference type="GO" id="GO:0045493">
    <property type="term" value="P:xylan catabolic process"/>
    <property type="evidence" value="ECO:0007669"/>
    <property type="project" value="InterPro"/>
</dbReference>
<dbReference type="GO" id="GO:0031222">
    <property type="term" value="P:arabinan catabolic process"/>
    <property type="evidence" value="ECO:0007669"/>
    <property type="project" value="TreeGrafter"/>
</dbReference>
<name>A0A0A9ECV8_ARUDO</name>
<evidence type="ECO:0000313" key="3">
    <source>
        <dbReference type="EMBL" id="JAD95685.1"/>
    </source>
</evidence>
<evidence type="ECO:0000256" key="1">
    <source>
        <dbReference type="ARBA" id="ARBA00005336"/>
    </source>
</evidence>